<organism evidence="1 2">
    <name type="scientific">Helcococcus kunzii ATCC 51366</name>
    <dbReference type="NCBI Taxonomy" id="883114"/>
    <lineage>
        <taxon>Bacteria</taxon>
        <taxon>Bacillati</taxon>
        <taxon>Bacillota</taxon>
        <taxon>Tissierellia</taxon>
        <taxon>Tissierellales</taxon>
        <taxon>Peptoniphilaceae</taxon>
        <taxon>Helcococcus</taxon>
    </lineage>
</organism>
<dbReference type="InterPro" id="IPR036249">
    <property type="entry name" value="Thioredoxin-like_sf"/>
</dbReference>
<sequence>MIKMYGTMICSTTVKADKILRKNKVEVEYIDVTANMTNMKEFLKLRDTRSEFDQIKANGKAGFPTFLLDDGSILFDVYQLEGVTEKLEEDVEREKQKEIEARAPQCCRF</sequence>
<dbReference type="AlphaFoldDB" id="H3NQ01"/>
<evidence type="ECO:0000313" key="1">
    <source>
        <dbReference type="EMBL" id="EHR32681.1"/>
    </source>
</evidence>
<evidence type="ECO:0008006" key="3">
    <source>
        <dbReference type="Google" id="ProtNLM"/>
    </source>
</evidence>
<dbReference type="Gene3D" id="3.40.30.10">
    <property type="entry name" value="Glutaredoxin"/>
    <property type="match status" value="1"/>
</dbReference>
<dbReference type="STRING" id="883114.HMPREF9709_01412"/>
<protein>
    <recommendedName>
        <fullName evidence="3">Glutaredoxin domain-containing protein</fullName>
    </recommendedName>
</protein>
<dbReference type="eggNOG" id="COG4545">
    <property type="taxonomic scope" value="Bacteria"/>
</dbReference>
<evidence type="ECO:0000313" key="2">
    <source>
        <dbReference type="Proteomes" id="UP000004191"/>
    </source>
</evidence>
<dbReference type="EMBL" id="AGEI01000025">
    <property type="protein sequence ID" value="EHR32681.1"/>
    <property type="molecule type" value="Genomic_DNA"/>
</dbReference>
<dbReference type="HOGENOM" id="CLU_159829_0_1_9"/>
<keyword evidence="2" id="KW-1185">Reference proteome</keyword>
<dbReference type="OrthoDB" id="9798918at2"/>
<accession>H3NQ01</accession>
<dbReference type="SUPFAM" id="SSF52833">
    <property type="entry name" value="Thioredoxin-like"/>
    <property type="match status" value="1"/>
</dbReference>
<dbReference type="Proteomes" id="UP000004191">
    <property type="component" value="Unassembled WGS sequence"/>
</dbReference>
<comment type="caution">
    <text evidence="1">The sequence shown here is derived from an EMBL/GenBank/DDBJ whole genome shotgun (WGS) entry which is preliminary data.</text>
</comment>
<reference evidence="1 2" key="1">
    <citation type="submission" date="2012-01" db="EMBL/GenBank/DDBJ databases">
        <title>The Genome Sequence of Helcococcus kunzii ATCC 51366.</title>
        <authorList>
            <consortium name="The Broad Institute Genome Sequencing Platform"/>
            <person name="Earl A."/>
            <person name="Ward D."/>
            <person name="Feldgarden M."/>
            <person name="Gevers D."/>
            <person name="Huys G."/>
            <person name="Young S.K."/>
            <person name="Zeng Q."/>
            <person name="Gargeya S."/>
            <person name="Fitzgerald M."/>
            <person name="Haas B."/>
            <person name="Abouelleil A."/>
            <person name="Alvarado L."/>
            <person name="Arachchi H.M."/>
            <person name="Berlin A."/>
            <person name="Chapman S.B."/>
            <person name="Gearin G."/>
            <person name="Goldberg J."/>
            <person name="Griggs A."/>
            <person name="Gujja S."/>
            <person name="Hansen M."/>
            <person name="Heiman D."/>
            <person name="Howarth C."/>
            <person name="Larimer J."/>
            <person name="Lui A."/>
            <person name="MacDonald P.J.P."/>
            <person name="McCowen C."/>
            <person name="Montmayeur A."/>
            <person name="Murphy C."/>
            <person name="Neiman D."/>
            <person name="Pearson M."/>
            <person name="Priest M."/>
            <person name="Roberts A."/>
            <person name="Saif S."/>
            <person name="Shea T."/>
            <person name="Sisk P."/>
            <person name="Stolte C."/>
            <person name="Sykes S."/>
            <person name="Wortman J."/>
            <person name="Nusbaum C."/>
            <person name="Birren B."/>
        </authorList>
    </citation>
    <scope>NUCLEOTIDE SEQUENCE [LARGE SCALE GENOMIC DNA]</scope>
    <source>
        <strain evidence="1 2">ATCC 51366</strain>
    </source>
</reference>
<dbReference type="GeneID" id="96999371"/>
<gene>
    <name evidence="1" type="ORF">HMPREF9709_01412</name>
</gene>
<dbReference type="RefSeq" id="WP_005398927.1">
    <property type="nucleotide sequence ID" value="NZ_JH601088.1"/>
</dbReference>
<name>H3NQ01_9FIRM</name>
<proteinExistence type="predicted"/>